<evidence type="ECO:0000313" key="3">
    <source>
        <dbReference type="Proteomes" id="UP000051836"/>
    </source>
</evidence>
<dbReference type="EMBL" id="LMAW01000857">
    <property type="protein sequence ID" value="KQK85234.1"/>
    <property type="molecule type" value="Genomic_DNA"/>
</dbReference>
<dbReference type="Proteomes" id="UP000051836">
    <property type="component" value="Unassembled WGS sequence"/>
</dbReference>
<dbReference type="GO" id="GO:0016567">
    <property type="term" value="P:protein ubiquitination"/>
    <property type="evidence" value="ECO:0007669"/>
    <property type="project" value="UniProtKB-UniPathway"/>
</dbReference>
<dbReference type="AlphaFoldDB" id="A0A0Q3UU35"/>
<evidence type="ECO:0000256" key="1">
    <source>
        <dbReference type="SAM" id="SignalP"/>
    </source>
</evidence>
<comment type="caution">
    <text evidence="2">The sequence shown here is derived from an EMBL/GenBank/DDBJ whole genome shotgun (WGS) entry which is preliminary data.</text>
</comment>
<evidence type="ECO:0000313" key="2">
    <source>
        <dbReference type="EMBL" id="KQK85234.1"/>
    </source>
</evidence>
<protein>
    <submittedName>
        <fullName evidence="2">Uncharacterized protein</fullName>
    </submittedName>
</protein>
<keyword evidence="3" id="KW-1185">Reference proteome</keyword>
<dbReference type="OrthoDB" id="10266039at2759"/>
<name>A0A0Q3UU35_AMAAE</name>
<feature type="signal peptide" evidence="1">
    <location>
        <begin position="1"/>
        <end position="20"/>
    </location>
</feature>
<sequence>MWGSTALLLVICSWVQLAELQDKAISAETKVLEMGTTLEGLQWDSAKLRKREGRLDRHLAEALEQVPHSGPVASIASP</sequence>
<gene>
    <name evidence="2" type="ORF">AAES_41900</name>
</gene>
<proteinExistence type="predicted"/>
<keyword evidence="1" id="KW-0732">Signal</keyword>
<reference evidence="2 3" key="1">
    <citation type="submission" date="2015-10" db="EMBL/GenBank/DDBJ databases">
        <authorList>
            <person name="Gilbert D.G."/>
        </authorList>
    </citation>
    <scope>NUCLEOTIDE SEQUENCE [LARGE SCALE GENOMIC DNA]</scope>
    <source>
        <strain evidence="2">FVVF132</strain>
    </source>
</reference>
<organism evidence="2 3">
    <name type="scientific">Amazona aestiva</name>
    <name type="common">Blue-fronted Amazon parrot</name>
    <dbReference type="NCBI Taxonomy" id="12930"/>
    <lineage>
        <taxon>Eukaryota</taxon>
        <taxon>Metazoa</taxon>
        <taxon>Chordata</taxon>
        <taxon>Craniata</taxon>
        <taxon>Vertebrata</taxon>
        <taxon>Euteleostomi</taxon>
        <taxon>Archelosauria</taxon>
        <taxon>Archosauria</taxon>
        <taxon>Dinosauria</taxon>
        <taxon>Saurischia</taxon>
        <taxon>Theropoda</taxon>
        <taxon>Coelurosauria</taxon>
        <taxon>Aves</taxon>
        <taxon>Neognathae</taxon>
        <taxon>Neoaves</taxon>
        <taxon>Telluraves</taxon>
        <taxon>Australaves</taxon>
        <taxon>Psittaciformes</taxon>
        <taxon>Psittacidae</taxon>
        <taxon>Amazona</taxon>
    </lineage>
</organism>
<accession>A0A0Q3UU35</accession>
<dbReference type="UniPathway" id="UPA00143"/>
<dbReference type="STRING" id="12930.A0A0Q3UU35"/>
<feature type="chain" id="PRO_5006208475" evidence="1">
    <location>
        <begin position="21"/>
        <end position="78"/>
    </location>
</feature>